<dbReference type="EMBL" id="CP043404">
    <property type="protein sequence ID" value="QEK63390.1"/>
    <property type="molecule type" value="Genomic_DNA"/>
</dbReference>
<dbReference type="SUPFAM" id="SSF52540">
    <property type="entry name" value="P-loop containing nucleoside triphosphate hydrolases"/>
    <property type="match status" value="1"/>
</dbReference>
<dbReference type="Gene3D" id="3.40.50.300">
    <property type="entry name" value="P-loop containing nucleotide triphosphate hydrolases"/>
    <property type="match status" value="1"/>
</dbReference>
<dbReference type="AlphaFoldDB" id="A0A5C0WGW8"/>
<protein>
    <recommendedName>
        <fullName evidence="2">NACHT domain-containing protein</fullName>
    </recommendedName>
</protein>
<dbReference type="PANTHER" id="PTHR46844">
    <property type="entry name" value="SLR5058 PROTEIN"/>
    <property type="match status" value="1"/>
</dbReference>
<dbReference type="InterPro" id="IPR009003">
    <property type="entry name" value="Peptidase_S1_PA"/>
</dbReference>
<dbReference type="SUPFAM" id="SSF50494">
    <property type="entry name" value="Trypsin-like serine proteases"/>
    <property type="match status" value="1"/>
</dbReference>
<dbReference type="InterPro" id="IPR027417">
    <property type="entry name" value="P-loop_NTPase"/>
</dbReference>
<feature type="domain" description="NACHT" evidence="2">
    <location>
        <begin position="271"/>
        <end position="387"/>
    </location>
</feature>
<keyword evidence="1" id="KW-0378">Hydrolase</keyword>
<keyword evidence="1" id="KW-0645">Protease</keyword>
<dbReference type="Pfam" id="PF05729">
    <property type="entry name" value="NACHT"/>
    <property type="match status" value="1"/>
</dbReference>
<proteinExistence type="predicted"/>
<organism evidence="3 4">
    <name type="scientific">Bacillus safensis</name>
    <dbReference type="NCBI Taxonomy" id="561879"/>
    <lineage>
        <taxon>Bacteria</taxon>
        <taxon>Bacillati</taxon>
        <taxon>Bacillota</taxon>
        <taxon>Bacilli</taxon>
        <taxon>Bacillales</taxon>
        <taxon>Bacillaceae</taxon>
        <taxon>Bacillus</taxon>
    </lineage>
</organism>
<dbReference type="GO" id="GO:0008236">
    <property type="term" value="F:serine-type peptidase activity"/>
    <property type="evidence" value="ECO:0007669"/>
    <property type="project" value="UniProtKB-KW"/>
</dbReference>
<name>A0A5C0WGW8_BACIA</name>
<sequence length="1047" mass="122390">MKDEIKQAIPKLVCGEETATAFLISDDIAITATHALIDFFEEKKPVRLFFNVNNQLKEIDVEPIIPKEECINQQIIALRLMKVVEGVKPIKCIEFKFNTSLKCETYGYPPVRRDGGTFIDLQVKNEEYADNYRILNSDWNIDLSKDDDIKDYRGVSGAPLIINSTAVAVLLKQVEEDGETSRLSAVSLYLYKEYFSSIGIEIIEKRNEPYYEPYLAMLQRQLDQHLENTILRKLNRQSNNAIGLGFTYKFTNDNKQGENLESYIELLKKDEPAVILSEPGGGKTYLLSMLAKDMIENPLIEKNRVPIILKARKWTRSFSNIVEGILKELRYAIPNIDEKQVEQDLITGRFLILVDGLDEVTSSSDLLVDELIKVSKIKNVNILVTCRKENYYKQFYSHFSEYTIDKLDDEMIKEYIEKELKLPGWQILQSVDGNLRSLIQNPLFLFMTVSVLKITGGTTFPKNKAQLYASYIRYLIEERNYQKGLVIPFQIDVSTKELILSEYAKRTFRDFPTSLEFSESVCTFLQRDKVEIVKRELLDTGLIIEDNGDLTFFHPSFHEYFFALNKSQVSDDELIRFTEKYSSDDRYYEVFKYLAGLLNRDNRQKIFFDYLEKNNLFLYRRCLEARFDFNNQLKGTWSNEYILNYLEQVRNSYLEIIESHFKSIKRYFYPWYAMKNKEVQVPLKVIIEGSMDFKTPAIDFKFLLTPKSNKEVPEVILKEYAGGPRMYTKDRQGNDVSIPIKTFNKGNHWFLNLQATDMGIDSAREVALYSIKKQLADIMDKKTLFDIEPPEMAVMQIETNIRKLPIERFSLLSDDNTRRLSLYKHSIDDLISLFMKKDIIGYVNTLNNYGYFNAEDVAKMVLALFRIKELKINPKEYLLPKSDIGWEQLKKNTAKTWELWSDQQLSKRITCFYENYQNSYRYLVENYISSLKEFLPFYAMGPIRFNISFYREENFGGGVEITWEPVSDISKSKPSIVQIPHRNEQYDPTKGKEDYKKINDALSKLGRRSLPFFSSSNSALSRYMDDDELRKMVYEQLKKDISYVIGD</sequence>
<accession>A0A5C0WGW8</accession>
<evidence type="ECO:0000313" key="3">
    <source>
        <dbReference type="EMBL" id="QEK63390.1"/>
    </source>
</evidence>
<evidence type="ECO:0000313" key="4">
    <source>
        <dbReference type="Proteomes" id="UP000325032"/>
    </source>
</evidence>
<dbReference type="RefSeq" id="WP_149126099.1">
    <property type="nucleotide sequence ID" value="NZ_CP043404.1"/>
</dbReference>
<keyword evidence="4" id="KW-1185">Reference proteome</keyword>
<dbReference type="PROSITE" id="PS50837">
    <property type="entry name" value="NACHT"/>
    <property type="match status" value="1"/>
</dbReference>
<dbReference type="Proteomes" id="UP000325032">
    <property type="component" value="Chromosome"/>
</dbReference>
<dbReference type="PANTHER" id="PTHR46844:SF1">
    <property type="entry name" value="SLR5058 PROTEIN"/>
    <property type="match status" value="1"/>
</dbReference>
<dbReference type="GeneID" id="61768413"/>
<keyword evidence="1" id="KW-0720">Serine protease</keyword>
<reference evidence="3 4" key="1">
    <citation type="journal article" date="2018" name="Plant Biotechnol. Rep.">
        <title>Diversity and antifungal activity of endophytic bacteria associated with Panax ginseng seedlings.</title>
        <authorList>
            <person name="Park J.M."/>
            <person name="Hong C.E."/>
            <person name="Jo S.H."/>
        </authorList>
    </citation>
    <scope>NUCLEOTIDE SEQUENCE [LARGE SCALE GENOMIC DNA]</scope>
    <source>
        <strain evidence="3 4">PgKB20</strain>
    </source>
</reference>
<evidence type="ECO:0000259" key="2">
    <source>
        <dbReference type="PROSITE" id="PS50837"/>
    </source>
</evidence>
<gene>
    <name evidence="3" type="ORF">FX981_01631</name>
</gene>
<evidence type="ECO:0000256" key="1">
    <source>
        <dbReference type="ARBA" id="ARBA00022825"/>
    </source>
</evidence>
<dbReference type="InterPro" id="IPR007111">
    <property type="entry name" value="NACHT_NTPase"/>
</dbReference>